<accession>A0AAW0KNL4</accession>
<dbReference type="InterPro" id="IPR031329">
    <property type="entry name" value="NEUT/ALK_ceramidase_N"/>
</dbReference>
<dbReference type="Pfam" id="PF04734">
    <property type="entry name" value="Ceramidase_alk"/>
    <property type="match status" value="1"/>
</dbReference>
<evidence type="ECO:0000313" key="3">
    <source>
        <dbReference type="EMBL" id="KAK7840742.1"/>
    </source>
</evidence>
<keyword evidence="4" id="KW-1185">Reference proteome</keyword>
<organism evidence="3 4">
    <name type="scientific">Quercus suber</name>
    <name type="common">Cork oak</name>
    <dbReference type="NCBI Taxonomy" id="58331"/>
    <lineage>
        <taxon>Eukaryota</taxon>
        <taxon>Viridiplantae</taxon>
        <taxon>Streptophyta</taxon>
        <taxon>Embryophyta</taxon>
        <taxon>Tracheophyta</taxon>
        <taxon>Spermatophyta</taxon>
        <taxon>Magnoliopsida</taxon>
        <taxon>eudicotyledons</taxon>
        <taxon>Gunneridae</taxon>
        <taxon>Pentapetalae</taxon>
        <taxon>rosids</taxon>
        <taxon>fabids</taxon>
        <taxon>Fagales</taxon>
        <taxon>Fagaceae</taxon>
        <taxon>Quercus</taxon>
    </lineage>
</organism>
<dbReference type="InterPro" id="IPR006823">
    <property type="entry name" value="Ceramidase_alk"/>
</dbReference>
<sequence length="107" mass="11656">MAMAKEQPKSNQMLQVCHQASNLEPTSKALGHQSCNLEAASKAQDRFGDLYTEEKVAISGIHTHAGPGGYLHYLVYSITSLGVHNTLKLCLLCQPFDMPPMTVGNQI</sequence>
<proteinExistence type="predicted"/>
<dbReference type="GO" id="GO:0016020">
    <property type="term" value="C:membrane"/>
    <property type="evidence" value="ECO:0007669"/>
    <property type="project" value="GOC"/>
</dbReference>
<evidence type="ECO:0000256" key="1">
    <source>
        <dbReference type="PIRSR" id="PIRSR606823-2"/>
    </source>
</evidence>
<comment type="cofactor">
    <cofactor evidence="1">
        <name>Zn(2+)</name>
        <dbReference type="ChEBI" id="CHEBI:29105"/>
    </cofactor>
    <text evidence="1">Binds 1 zinc ion per subunit.</text>
</comment>
<feature type="binding site" evidence="1">
    <location>
        <position position="62"/>
    </location>
    <ligand>
        <name>Zn(2+)</name>
        <dbReference type="ChEBI" id="CHEBI:29105"/>
    </ligand>
</feature>
<dbReference type="PANTHER" id="PTHR12670">
    <property type="entry name" value="CERAMIDASE"/>
    <property type="match status" value="1"/>
</dbReference>
<dbReference type="AlphaFoldDB" id="A0AAW0KNL4"/>
<dbReference type="GO" id="GO:0046514">
    <property type="term" value="P:ceramide catabolic process"/>
    <property type="evidence" value="ECO:0007669"/>
    <property type="project" value="InterPro"/>
</dbReference>
<comment type="caution">
    <text evidence="3">The sequence shown here is derived from an EMBL/GenBank/DDBJ whole genome shotgun (WGS) entry which is preliminary data.</text>
</comment>
<dbReference type="GO" id="GO:0005576">
    <property type="term" value="C:extracellular region"/>
    <property type="evidence" value="ECO:0007669"/>
    <property type="project" value="TreeGrafter"/>
</dbReference>
<protein>
    <submittedName>
        <fullName evidence="3">Neutral ceramidase 1</fullName>
    </submittedName>
</protein>
<reference evidence="3 4" key="1">
    <citation type="journal article" date="2018" name="Sci. Data">
        <title>The draft genome sequence of cork oak.</title>
        <authorList>
            <person name="Ramos A.M."/>
            <person name="Usie A."/>
            <person name="Barbosa P."/>
            <person name="Barros P.M."/>
            <person name="Capote T."/>
            <person name="Chaves I."/>
            <person name="Simoes F."/>
            <person name="Abreu I."/>
            <person name="Carrasquinho I."/>
            <person name="Faro C."/>
            <person name="Guimaraes J.B."/>
            <person name="Mendonca D."/>
            <person name="Nobrega F."/>
            <person name="Rodrigues L."/>
            <person name="Saibo N.J.M."/>
            <person name="Varela M.C."/>
            <person name="Egas C."/>
            <person name="Matos J."/>
            <person name="Miguel C.M."/>
            <person name="Oliveira M.M."/>
            <person name="Ricardo C.P."/>
            <person name="Goncalves S."/>
        </authorList>
    </citation>
    <scope>NUCLEOTIDE SEQUENCE [LARGE SCALE GENOMIC DNA]</scope>
    <source>
        <strain evidence="4">cv. HL8</strain>
    </source>
</reference>
<gene>
    <name evidence="3" type="primary">NCER1_2</name>
    <name evidence="3" type="ORF">CFP56_016218</name>
</gene>
<feature type="domain" description="Neutral/alkaline non-lysosomal ceramidase N-terminal" evidence="2">
    <location>
        <begin position="30"/>
        <end position="85"/>
    </location>
</feature>
<evidence type="ECO:0000259" key="2">
    <source>
        <dbReference type="Pfam" id="PF04734"/>
    </source>
</evidence>
<dbReference type="GO" id="GO:0046512">
    <property type="term" value="P:sphingosine biosynthetic process"/>
    <property type="evidence" value="ECO:0007669"/>
    <property type="project" value="TreeGrafter"/>
</dbReference>
<dbReference type="EMBL" id="PKMF04000254">
    <property type="protein sequence ID" value="KAK7840742.1"/>
    <property type="molecule type" value="Genomic_DNA"/>
</dbReference>
<keyword evidence="1" id="KW-0479">Metal-binding</keyword>
<dbReference type="GO" id="GO:0017040">
    <property type="term" value="F:N-acylsphingosine amidohydrolase activity"/>
    <property type="evidence" value="ECO:0007669"/>
    <property type="project" value="InterPro"/>
</dbReference>
<dbReference type="GO" id="GO:0042759">
    <property type="term" value="P:long-chain fatty acid biosynthetic process"/>
    <property type="evidence" value="ECO:0007669"/>
    <property type="project" value="TreeGrafter"/>
</dbReference>
<keyword evidence="1" id="KW-0862">Zinc</keyword>
<name>A0AAW0KNL4_QUESU</name>
<evidence type="ECO:0000313" key="4">
    <source>
        <dbReference type="Proteomes" id="UP000237347"/>
    </source>
</evidence>
<dbReference type="GO" id="GO:0046872">
    <property type="term" value="F:metal ion binding"/>
    <property type="evidence" value="ECO:0007669"/>
    <property type="project" value="UniProtKB-KW"/>
</dbReference>
<dbReference type="Proteomes" id="UP000237347">
    <property type="component" value="Unassembled WGS sequence"/>
</dbReference>
<dbReference type="PANTHER" id="PTHR12670:SF13">
    <property type="entry name" value="NEUTRAL CERAMIDASE"/>
    <property type="match status" value="1"/>
</dbReference>